<evidence type="ECO:0000313" key="3">
    <source>
        <dbReference type="EMBL" id="CAB4177392.1"/>
    </source>
</evidence>
<organism evidence="7">
    <name type="scientific">uncultured Caudovirales phage</name>
    <dbReference type="NCBI Taxonomy" id="2100421"/>
    <lineage>
        <taxon>Viruses</taxon>
        <taxon>Duplodnaviria</taxon>
        <taxon>Heunggongvirae</taxon>
        <taxon>Uroviricota</taxon>
        <taxon>Caudoviricetes</taxon>
        <taxon>Peduoviridae</taxon>
        <taxon>Maltschvirus</taxon>
        <taxon>Maltschvirus maltsch</taxon>
    </lineage>
</organism>
<evidence type="ECO:0000313" key="1">
    <source>
        <dbReference type="EMBL" id="CAB4145683.1"/>
    </source>
</evidence>
<evidence type="ECO:0000313" key="6">
    <source>
        <dbReference type="EMBL" id="CAB4199200.1"/>
    </source>
</evidence>
<evidence type="ECO:0000313" key="7">
    <source>
        <dbReference type="EMBL" id="CAB4212522.1"/>
    </source>
</evidence>
<evidence type="ECO:0000313" key="2">
    <source>
        <dbReference type="EMBL" id="CAB4170243.1"/>
    </source>
</evidence>
<protein>
    <submittedName>
        <fullName evidence="7">Uncharacterized protein</fullName>
    </submittedName>
</protein>
<dbReference type="EMBL" id="LR796449">
    <property type="protein sequence ID" value="CAB4145683.1"/>
    <property type="molecule type" value="Genomic_DNA"/>
</dbReference>
<evidence type="ECO:0000313" key="5">
    <source>
        <dbReference type="EMBL" id="CAB4186441.1"/>
    </source>
</evidence>
<gene>
    <name evidence="4" type="ORF">UFOVP1088_23</name>
    <name evidence="5" type="ORF">UFOVP1149_40</name>
    <name evidence="6" type="ORF">UFOVP1330_27</name>
    <name evidence="7" type="ORF">UFOVP1441_21</name>
    <name evidence="1" type="ORF">UFOVP486_28</name>
    <name evidence="2" type="ORF">UFOVP911_9</name>
    <name evidence="3" type="ORF">UFOVP997_43</name>
</gene>
<name>A0A6J5SE82_9CAUD</name>
<reference evidence="7" key="1">
    <citation type="submission" date="2020-05" db="EMBL/GenBank/DDBJ databases">
        <authorList>
            <person name="Chiriac C."/>
            <person name="Salcher M."/>
            <person name="Ghai R."/>
            <person name="Kavagutti S V."/>
        </authorList>
    </citation>
    <scope>NUCLEOTIDE SEQUENCE</scope>
</reference>
<accession>A0A6J5SE82</accession>
<dbReference type="EMBL" id="LR797028">
    <property type="protein sequence ID" value="CAB4182817.1"/>
    <property type="molecule type" value="Genomic_DNA"/>
</dbReference>
<dbReference type="EMBL" id="LR797275">
    <property type="protein sequence ID" value="CAB4199200.1"/>
    <property type="molecule type" value="Genomic_DNA"/>
</dbReference>
<proteinExistence type="predicted"/>
<sequence length="88" mass="10331">MKEPISEWNMYDKVKIFEAARQAVSEARKSCDDVLVLQESRYKLIAERAAFIEITNQRIAFAAMDDQLITEYERQKKLLEAEENEDKS</sequence>
<dbReference type="EMBL" id="LR796856">
    <property type="protein sequence ID" value="CAB4170243.1"/>
    <property type="molecule type" value="Genomic_DNA"/>
</dbReference>
<evidence type="ECO:0000313" key="4">
    <source>
        <dbReference type="EMBL" id="CAB4182817.1"/>
    </source>
</evidence>
<dbReference type="EMBL" id="LR796949">
    <property type="protein sequence ID" value="CAB4177392.1"/>
    <property type="molecule type" value="Genomic_DNA"/>
</dbReference>
<dbReference type="EMBL" id="LR797095">
    <property type="protein sequence ID" value="CAB4186441.1"/>
    <property type="molecule type" value="Genomic_DNA"/>
</dbReference>
<dbReference type="EMBL" id="LR797387">
    <property type="protein sequence ID" value="CAB4212522.1"/>
    <property type="molecule type" value="Genomic_DNA"/>
</dbReference>